<evidence type="ECO:0000313" key="5">
    <source>
        <dbReference type="EMBL" id="SNT25009.1"/>
    </source>
</evidence>
<proteinExistence type="predicted"/>
<dbReference type="SMART" id="SM00342">
    <property type="entry name" value="HTH_ARAC"/>
    <property type="match status" value="1"/>
</dbReference>
<dbReference type="AlphaFoldDB" id="A0A239L5Q0"/>
<dbReference type="InterPro" id="IPR009215">
    <property type="entry name" value="TIM-br_IGPS-like"/>
</dbReference>
<dbReference type="PANTHER" id="PTHR31862:SF1">
    <property type="entry name" value="UPF0261 DOMAIN PROTEIN (AFU_ORTHOLOGUE AFUA_1G10120)"/>
    <property type="match status" value="1"/>
</dbReference>
<keyword evidence="3" id="KW-0472">Membrane</keyword>
<accession>A0A239L5Q0</accession>
<dbReference type="GO" id="GO:0043565">
    <property type="term" value="F:sequence-specific DNA binding"/>
    <property type="evidence" value="ECO:0007669"/>
    <property type="project" value="InterPro"/>
</dbReference>
<dbReference type="SUPFAM" id="SSF51621">
    <property type="entry name" value="Phosphoenolpyruvate/pyruvate domain"/>
    <property type="match status" value="1"/>
</dbReference>
<protein>
    <submittedName>
        <fullName evidence="5">Transcriptional regulator, AraC family</fullName>
    </submittedName>
</protein>
<evidence type="ECO:0000256" key="1">
    <source>
        <dbReference type="ARBA" id="ARBA00023015"/>
    </source>
</evidence>
<dbReference type="Gene3D" id="1.10.10.60">
    <property type="entry name" value="Homeodomain-like"/>
    <property type="match status" value="2"/>
</dbReference>
<dbReference type="Proteomes" id="UP000198304">
    <property type="component" value="Unassembled WGS sequence"/>
</dbReference>
<dbReference type="InterPro" id="IPR051353">
    <property type="entry name" value="Tobamovirus_resist_UPF0261"/>
</dbReference>
<keyword evidence="6" id="KW-1185">Reference proteome</keyword>
<dbReference type="Pfam" id="PF09370">
    <property type="entry name" value="PEP_hydrolase"/>
    <property type="match status" value="1"/>
</dbReference>
<organism evidence="5 6">
    <name type="scientific">Anaerovirgula multivorans</name>
    <dbReference type="NCBI Taxonomy" id="312168"/>
    <lineage>
        <taxon>Bacteria</taxon>
        <taxon>Bacillati</taxon>
        <taxon>Bacillota</taxon>
        <taxon>Clostridia</taxon>
        <taxon>Peptostreptococcales</taxon>
        <taxon>Natronincolaceae</taxon>
        <taxon>Anaerovirgula</taxon>
    </lineage>
</organism>
<evidence type="ECO:0000256" key="3">
    <source>
        <dbReference type="SAM" id="Phobius"/>
    </source>
</evidence>
<dbReference type="GO" id="GO:0003700">
    <property type="term" value="F:DNA-binding transcription factor activity"/>
    <property type="evidence" value="ECO:0007669"/>
    <property type="project" value="InterPro"/>
</dbReference>
<keyword evidence="3" id="KW-1133">Transmembrane helix</keyword>
<feature type="domain" description="HTH araC/xylS-type" evidence="4">
    <location>
        <begin position="297"/>
        <end position="396"/>
    </location>
</feature>
<reference evidence="5 6" key="1">
    <citation type="submission" date="2017-06" db="EMBL/GenBank/DDBJ databases">
        <authorList>
            <person name="Kim H.J."/>
            <person name="Triplett B.A."/>
        </authorList>
    </citation>
    <scope>NUCLEOTIDE SEQUENCE [LARGE SCALE GENOMIC DNA]</scope>
    <source>
        <strain evidence="5 6">SCA</strain>
    </source>
</reference>
<feature type="transmembrane region" description="Helical" evidence="3">
    <location>
        <begin position="21"/>
        <end position="38"/>
    </location>
</feature>
<dbReference type="InterPro" id="IPR013785">
    <property type="entry name" value="Aldolase_TIM"/>
</dbReference>
<dbReference type="Pfam" id="PF12833">
    <property type="entry name" value="HTH_18"/>
    <property type="match status" value="1"/>
</dbReference>
<dbReference type="GO" id="GO:0003824">
    <property type="term" value="F:catalytic activity"/>
    <property type="evidence" value="ECO:0007669"/>
    <property type="project" value="InterPro"/>
</dbReference>
<dbReference type="Gene3D" id="3.20.20.70">
    <property type="entry name" value="Aldolase class I"/>
    <property type="match status" value="1"/>
</dbReference>
<name>A0A239L5Q0_9FIRM</name>
<evidence type="ECO:0000259" key="4">
    <source>
        <dbReference type="PROSITE" id="PS01124"/>
    </source>
</evidence>
<dbReference type="EMBL" id="FZOJ01000062">
    <property type="protein sequence ID" value="SNT25009.1"/>
    <property type="molecule type" value="Genomic_DNA"/>
</dbReference>
<evidence type="ECO:0000313" key="6">
    <source>
        <dbReference type="Proteomes" id="UP000198304"/>
    </source>
</evidence>
<dbReference type="InterPro" id="IPR018060">
    <property type="entry name" value="HTH_AraC"/>
</dbReference>
<dbReference type="PANTHER" id="PTHR31862">
    <property type="entry name" value="UPF0261 DOMAIN PROTEIN (AFU_ORTHOLOGUE AFUA_1G10120)"/>
    <property type="match status" value="1"/>
</dbReference>
<keyword evidence="2" id="KW-0804">Transcription</keyword>
<dbReference type="SUPFAM" id="SSF46689">
    <property type="entry name" value="Homeodomain-like"/>
    <property type="match status" value="2"/>
</dbReference>
<sequence>MSNLDKADIRKKFKKEIKDDRYIIGISVGAGISALNAVKGGADIILALNSGKYRQMGLSSLAGYLANSNSNNMVMEFGSKELIPLIKNVPIIFGLNATDPMINLRTYIKNIKNAGFHGINNYPTIGLIDGTIGNHLEINGISYDQEVEAIYLANKIDLFTIAFVFNVEQAKKMIQAGADMICVHLGLTRGGNLGAKQALSLVSAKNLTNDIFQVIDKEDRYIFKTIYGGPIQQEADVQFMYKNTTTMGYIGGSIFDRIPYEDAITRKTLEFKHVNRMNDPVLDTIELQYHHTYEYINFVKEYISKHYSEQINLSDLAQILHLSQSYLSRIFKENVGTNFTDYLITFRLDKFINIVTTFSNISNEEASRNVGYDNYSNFSKIFKKRYGQSPKNYRMSSNDKMK</sequence>
<dbReference type="PROSITE" id="PS01124">
    <property type="entry name" value="HTH_ARAC_FAMILY_2"/>
    <property type="match status" value="1"/>
</dbReference>
<keyword evidence="3" id="KW-0812">Transmembrane</keyword>
<keyword evidence="1" id="KW-0805">Transcription regulation</keyword>
<dbReference type="InterPro" id="IPR009057">
    <property type="entry name" value="Homeodomain-like_sf"/>
</dbReference>
<dbReference type="InterPro" id="IPR015813">
    <property type="entry name" value="Pyrv/PenolPyrv_kinase-like_dom"/>
</dbReference>
<gene>
    <name evidence="5" type="ORF">SAMN05446037_10628</name>
</gene>
<evidence type="ECO:0000256" key="2">
    <source>
        <dbReference type="ARBA" id="ARBA00023163"/>
    </source>
</evidence>
<dbReference type="RefSeq" id="WP_242975272.1">
    <property type="nucleotide sequence ID" value="NZ_FZOJ01000062.1"/>
</dbReference>